<organism evidence="3 4">
    <name type="scientific">Acetomicrobium hydrogeniformans ATCC BAA-1850</name>
    <dbReference type="NCBI Taxonomy" id="592015"/>
    <lineage>
        <taxon>Bacteria</taxon>
        <taxon>Thermotogati</taxon>
        <taxon>Synergistota</taxon>
        <taxon>Synergistia</taxon>
        <taxon>Synergistales</taxon>
        <taxon>Acetomicrobiaceae</taxon>
        <taxon>Acetomicrobium</taxon>
    </lineage>
</organism>
<dbReference type="Gene3D" id="2.40.50.460">
    <property type="match status" value="1"/>
</dbReference>
<comment type="caution">
    <text evidence="3">The sequence shown here is derived from an EMBL/GenBank/DDBJ whole genome shotgun (WGS) entry which is preliminary data.</text>
</comment>
<keyword evidence="3" id="KW-0378">Hydrolase</keyword>
<dbReference type="Pfam" id="PF02272">
    <property type="entry name" value="DHHA1"/>
    <property type="match status" value="1"/>
</dbReference>
<gene>
    <name evidence="3" type="ORF">HMPREF1705_03030</name>
</gene>
<protein>
    <submittedName>
        <fullName evidence="3">Putative single-stranded-DNA-specific exonuclease RecJ</fullName>
    </submittedName>
</protein>
<accession>A0A0T5XDJ3</accession>
<name>A0A0T5XDJ3_9BACT</name>
<dbReference type="SUPFAM" id="SSF64182">
    <property type="entry name" value="DHH phosphoesterases"/>
    <property type="match status" value="1"/>
</dbReference>
<dbReference type="Proteomes" id="UP000005273">
    <property type="component" value="Unassembled WGS sequence"/>
</dbReference>
<dbReference type="GO" id="GO:0003676">
    <property type="term" value="F:nucleic acid binding"/>
    <property type="evidence" value="ECO:0007669"/>
    <property type="project" value="InterPro"/>
</dbReference>
<dbReference type="EMBL" id="ACJX03000001">
    <property type="protein sequence ID" value="KRT35781.1"/>
    <property type="molecule type" value="Genomic_DNA"/>
</dbReference>
<dbReference type="PANTHER" id="PTHR30255">
    <property type="entry name" value="SINGLE-STRANDED-DNA-SPECIFIC EXONUCLEASE RECJ"/>
    <property type="match status" value="1"/>
</dbReference>
<dbReference type="InterPro" id="IPR038763">
    <property type="entry name" value="DHH_sf"/>
</dbReference>
<dbReference type="OrthoDB" id="9809852at2"/>
<dbReference type="STRING" id="592015.HMPREF1705_03030"/>
<reference evidence="4" key="1">
    <citation type="submission" date="2012-09" db="EMBL/GenBank/DDBJ databases">
        <authorList>
            <person name="Weinstock G."/>
            <person name="Sodergren E."/>
            <person name="Clifton S."/>
            <person name="Fulton L."/>
            <person name="Fulton B."/>
            <person name="Courtney L."/>
            <person name="Fronick C."/>
            <person name="Harrison M."/>
            <person name="Strong C."/>
            <person name="Farmer C."/>
            <person name="Delehaunty K."/>
            <person name="Markovic C."/>
            <person name="Hall O."/>
            <person name="Minx P."/>
            <person name="Tomlinson C."/>
            <person name="Mitreva M."/>
            <person name="Nelson J."/>
            <person name="Hou S."/>
            <person name="Wollam A."/>
            <person name="Pepin K.H."/>
            <person name="Johnson M."/>
            <person name="Bhonagiri V."/>
            <person name="Nash W.E."/>
            <person name="Suruliraj S."/>
            <person name="Warren W."/>
            <person name="Chinwalla A."/>
            <person name="Mardis E.R."/>
            <person name="Wilson R.K."/>
        </authorList>
    </citation>
    <scope>NUCLEOTIDE SEQUENCE [LARGE SCALE GENOMIC DNA]</scope>
    <source>
        <strain evidence="4">OS1</strain>
    </source>
</reference>
<keyword evidence="3" id="KW-0269">Exonuclease</keyword>
<evidence type="ECO:0000259" key="1">
    <source>
        <dbReference type="Pfam" id="PF01368"/>
    </source>
</evidence>
<dbReference type="AlphaFoldDB" id="A0A0T5XDJ3"/>
<dbReference type="PANTHER" id="PTHR30255:SF2">
    <property type="entry name" value="SINGLE-STRANDED-DNA-SPECIFIC EXONUCLEASE RECJ"/>
    <property type="match status" value="1"/>
</dbReference>
<dbReference type="Gene3D" id="3.10.310.30">
    <property type="match status" value="1"/>
</dbReference>
<evidence type="ECO:0000313" key="3">
    <source>
        <dbReference type="EMBL" id="KRT35781.1"/>
    </source>
</evidence>
<keyword evidence="3" id="KW-0540">Nuclease</keyword>
<dbReference type="Pfam" id="PF01368">
    <property type="entry name" value="DHH"/>
    <property type="match status" value="1"/>
</dbReference>
<evidence type="ECO:0000259" key="2">
    <source>
        <dbReference type="Pfam" id="PF02272"/>
    </source>
</evidence>
<proteinExistence type="predicted"/>
<dbReference type="GO" id="GO:0004527">
    <property type="term" value="F:exonuclease activity"/>
    <property type="evidence" value="ECO:0007669"/>
    <property type="project" value="UniProtKB-KW"/>
</dbReference>
<feature type="domain" description="DDH" evidence="1">
    <location>
        <begin position="85"/>
        <end position="205"/>
    </location>
</feature>
<dbReference type="InterPro" id="IPR003156">
    <property type="entry name" value="DHHA1_dom"/>
</dbReference>
<keyword evidence="4" id="KW-1185">Reference proteome</keyword>
<dbReference type="Gene3D" id="3.90.1640.30">
    <property type="match status" value="1"/>
</dbReference>
<sequence>MIPLQDNARLRIWGIEDAPRELVDSLQCHELTALTLRIKYGDRLDISKARAWLRPSLNSLLASLFLCEGGEAVFPTLRALPKGSKVALYGDYDVDGVASALLASEFAREKGWHVRYYLPHRLKDGYGLNPNVVKVIARMGFDLLIVTDCGSKNEKEIDLALDMGLKVAVFDHHLVDKICHRECIINPHIGGDEEARKLSAAGVLWCWLWQSGLVSQDWLLDRLDIVSLSVVGDSMPLGLLNRALVREGLKRLETTQRPGLRYLFDKLSIIYPIDENQLAMKLNPCLNSAGRISLAETALKALEHSRESIKAALELVNLNYQRKKLSGELYNQATTGLRDGRFKFVVDSAHWPLGLLSSVASRLCYEFNRPIVLAAQNGGNVRASLRVPEGLNAIEILEKISSHLKSWGGHKGAAGFSVDAKGWHEVKKKLEESLSKCCLLGSVSENEDAISFEPKMWDLHLWERFRELAPFGEGNEMPYFFISHQYDDVMKPLRGGSHYRLLSRSGEVLIFNFSEAEKYKGRIKGWLYRPFVDAFGGKLKLSMKAEKAVI</sequence>
<feature type="domain" description="DHHA1" evidence="2">
    <location>
        <begin position="348"/>
        <end position="434"/>
    </location>
</feature>
<dbReference type="eggNOG" id="COG0608">
    <property type="taxonomic scope" value="Bacteria"/>
</dbReference>
<dbReference type="InterPro" id="IPR051673">
    <property type="entry name" value="SSDNA_exonuclease_RecJ"/>
</dbReference>
<evidence type="ECO:0000313" key="4">
    <source>
        <dbReference type="Proteomes" id="UP000005273"/>
    </source>
</evidence>
<dbReference type="InterPro" id="IPR001667">
    <property type="entry name" value="DDH_dom"/>
</dbReference>